<dbReference type="EMBL" id="ML994039">
    <property type="protein sequence ID" value="KAF2200105.1"/>
    <property type="molecule type" value="Genomic_DNA"/>
</dbReference>
<dbReference type="CDD" id="cd00086">
    <property type="entry name" value="homeodomain"/>
    <property type="match status" value="1"/>
</dbReference>
<dbReference type="InterPro" id="IPR009057">
    <property type="entry name" value="Homeodomain-like_sf"/>
</dbReference>
<dbReference type="Pfam" id="PF05920">
    <property type="entry name" value="Homeobox_KN"/>
    <property type="match status" value="1"/>
</dbReference>
<feature type="compositionally biased region" description="Acidic residues" evidence="5">
    <location>
        <begin position="147"/>
        <end position="157"/>
    </location>
</feature>
<dbReference type="PANTHER" id="PTHR11850">
    <property type="entry name" value="HOMEOBOX PROTEIN TRANSCRIPTION FACTORS"/>
    <property type="match status" value="1"/>
</dbReference>
<dbReference type="GO" id="GO:0005634">
    <property type="term" value="C:nucleus"/>
    <property type="evidence" value="ECO:0007669"/>
    <property type="project" value="UniProtKB-SubCell"/>
</dbReference>
<comment type="subcellular location">
    <subcellularLocation>
        <location evidence="4">Nucleus</location>
    </subcellularLocation>
</comment>
<feature type="compositionally biased region" description="Polar residues" evidence="5">
    <location>
        <begin position="190"/>
        <end position="203"/>
    </location>
</feature>
<dbReference type="Gene3D" id="1.10.10.60">
    <property type="entry name" value="Homeodomain-like"/>
    <property type="match status" value="1"/>
</dbReference>
<evidence type="ECO:0000313" key="7">
    <source>
        <dbReference type="EMBL" id="KAF2200105.1"/>
    </source>
</evidence>
<feature type="compositionally biased region" description="Low complexity" evidence="5">
    <location>
        <begin position="413"/>
        <end position="426"/>
    </location>
</feature>
<feature type="region of interest" description="Disordered" evidence="5">
    <location>
        <begin position="400"/>
        <end position="433"/>
    </location>
</feature>
<evidence type="ECO:0000256" key="5">
    <source>
        <dbReference type="SAM" id="MobiDB-lite"/>
    </source>
</evidence>
<feature type="domain" description="Homeobox" evidence="6">
    <location>
        <begin position="79"/>
        <end position="138"/>
    </location>
</feature>
<keyword evidence="1 4" id="KW-0238">DNA-binding</keyword>
<keyword evidence="2 4" id="KW-0371">Homeobox</keyword>
<comment type="caution">
    <text evidence="7">The sequence shown here is derived from an EMBL/GenBank/DDBJ whole genome shotgun (WGS) entry which is preliminary data.</text>
</comment>
<evidence type="ECO:0000256" key="1">
    <source>
        <dbReference type="ARBA" id="ARBA00023125"/>
    </source>
</evidence>
<feature type="compositionally biased region" description="Polar residues" evidence="5">
    <location>
        <begin position="215"/>
        <end position="227"/>
    </location>
</feature>
<dbReference type="PROSITE" id="PS00028">
    <property type="entry name" value="ZINC_FINGER_C2H2_1"/>
    <property type="match status" value="1"/>
</dbReference>
<evidence type="ECO:0000256" key="2">
    <source>
        <dbReference type="ARBA" id="ARBA00023155"/>
    </source>
</evidence>
<dbReference type="InterPro" id="IPR050224">
    <property type="entry name" value="TALE_homeobox"/>
</dbReference>
<gene>
    <name evidence="7" type="ORF">GQ43DRAFT_88889</name>
</gene>
<name>A0A9P4MXQ2_9PLEO</name>
<feature type="DNA-binding region" description="Homeobox" evidence="4">
    <location>
        <begin position="81"/>
        <end position="139"/>
    </location>
</feature>
<dbReference type="GO" id="GO:0003677">
    <property type="term" value="F:DNA binding"/>
    <property type="evidence" value="ECO:0007669"/>
    <property type="project" value="UniProtKB-UniRule"/>
</dbReference>
<dbReference type="InterPro" id="IPR008422">
    <property type="entry name" value="KN_HD"/>
</dbReference>
<feature type="compositionally biased region" description="Basic residues" evidence="5">
    <location>
        <begin position="204"/>
        <end position="214"/>
    </location>
</feature>
<evidence type="ECO:0000259" key="6">
    <source>
        <dbReference type="PROSITE" id="PS50071"/>
    </source>
</evidence>
<dbReference type="AlphaFoldDB" id="A0A9P4MXQ2"/>
<evidence type="ECO:0000313" key="8">
    <source>
        <dbReference type="Proteomes" id="UP000799536"/>
    </source>
</evidence>
<organism evidence="7 8">
    <name type="scientific">Delitschia confertaspora ATCC 74209</name>
    <dbReference type="NCBI Taxonomy" id="1513339"/>
    <lineage>
        <taxon>Eukaryota</taxon>
        <taxon>Fungi</taxon>
        <taxon>Dikarya</taxon>
        <taxon>Ascomycota</taxon>
        <taxon>Pezizomycotina</taxon>
        <taxon>Dothideomycetes</taxon>
        <taxon>Pleosporomycetidae</taxon>
        <taxon>Pleosporales</taxon>
        <taxon>Delitschiaceae</taxon>
        <taxon>Delitschia</taxon>
    </lineage>
</organism>
<evidence type="ECO:0000256" key="4">
    <source>
        <dbReference type="PROSITE-ProRule" id="PRU00108"/>
    </source>
</evidence>
<dbReference type="PROSITE" id="PS50071">
    <property type="entry name" value="HOMEOBOX_2"/>
    <property type="match status" value="1"/>
</dbReference>
<reference evidence="7" key="1">
    <citation type="journal article" date="2020" name="Stud. Mycol.">
        <title>101 Dothideomycetes genomes: a test case for predicting lifestyles and emergence of pathogens.</title>
        <authorList>
            <person name="Haridas S."/>
            <person name="Albert R."/>
            <person name="Binder M."/>
            <person name="Bloem J."/>
            <person name="Labutti K."/>
            <person name="Salamov A."/>
            <person name="Andreopoulos B."/>
            <person name="Baker S."/>
            <person name="Barry K."/>
            <person name="Bills G."/>
            <person name="Bluhm B."/>
            <person name="Cannon C."/>
            <person name="Castanera R."/>
            <person name="Culley D."/>
            <person name="Daum C."/>
            <person name="Ezra D."/>
            <person name="Gonzalez J."/>
            <person name="Henrissat B."/>
            <person name="Kuo A."/>
            <person name="Liang C."/>
            <person name="Lipzen A."/>
            <person name="Lutzoni F."/>
            <person name="Magnuson J."/>
            <person name="Mondo S."/>
            <person name="Nolan M."/>
            <person name="Ohm R."/>
            <person name="Pangilinan J."/>
            <person name="Park H.-J."/>
            <person name="Ramirez L."/>
            <person name="Alfaro M."/>
            <person name="Sun H."/>
            <person name="Tritt A."/>
            <person name="Yoshinaga Y."/>
            <person name="Zwiers L.-H."/>
            <person name="Turgeon B."/>
            <person name="Goodwin S."/>
            <person name="Spatafora J."/>
            <person name="Crous P."/>
            <person name="Grigoriev I."/>
        </authorList>
    </citation>
    <scope>NUCLEOTIDE SEQUENCE</scope>
    <source>
        <strain evidence="7">ATCC 74209</strain>
    </source>
</reference>
<dbReference type="InterPro" id="IPR013087">
    <property type="entry name" value="Znf_C2H2_type"/>
</dbReference>
<keyword evidence="3 4" id="KW-0539">Nucleus</keyword>
<dbReference type="SMART" id="SM00389">
    <property type="entry name" value="HOX"/>
    <property type="match status" value="1"/>
</dbReference>
<protein>
    <recommendedName>
        <fullName evidence="6">Homeobox domain-containing protein</fullName>
    </recommendedName>
</protein>
<keyword evidence="8" id="KW-1185">Reference proteome</keyword>
<dbReference type="InterPro" id="IPR001356">
    <property type="entry name" value="HD"/>
</dbReference>
<feature type="region of interest" description="Disordered" evidence="5">
    <location>
        <begin position="144"/>
        <end position="238"/>
    </location>
</feature>
<dbReference type="GO" id="GO:0006355">
    <property type="term" value="P:regulation of DNA-templated transcription"/>
    <property type="evidence" value="ECO:0007669"/>
    <property type="project" value="InterPro"/>
</dbReference>
<proteinExistence type="predicted"/>
<evidence type="ECO:0000256" key="3">
    <source>
        <dbReference type="ARBA" id="ARBA00023242"/>
    </source>
</evidence>
<dbReference type="SUPFAM" id="SSF46689">
    <property type="entry name" value="Homeodomain-like"/>
    <property type="match status" value="1"/>
</dbReference>
<dbReference type="Proteomes" id="UP000799536">
    <property type="component" value="Unassembled WGS sequence"/>
</dbReference>
<sequence>MPKGNNTVEKKLHVKASFDSGYETFPIFSDDEVEEQERGLAEMDISRLSITTTFRTPSCTSTPSTSPLSAVLLESNVKRSRAGRNSKLPIKALNTLQAWLDAHQDNPYPTAGEKRQLAEECGITEKQVTTWFTNARARKLNWVSSSSDEEAGQETDEGDRSLDITSNNGYPTFGEYSHSGRGRSVSGSSAYTPITQAGSSRQTPSRRGKKKNYRRNQTGQIGDSSIPQDGLATSPIHSNNSASFQDTWQCTFCLRHLVPKSWRRHEETQHRPRAQWTCMLTGPRLSYSHRTGSCCAFCMEKEPSEDHFLSCHRISECAKRPVQERTFYRPDHLRQHIKNFHGSTLFDITQSRWKKAAETENNGWACGFCGEGLSTWDQREKHIANHFKEGMTMSQWNIHGGYDTRQQPHHQHNSSLNSSESVASVATAQPPVAPSTNPFNFPMVGGTAMPTTPSYSTSYYPPVSTSAFPTINTTLDPLANICGNPGFFEWTQITQPMVQQYPTISDNFDRNYLALQSEDFESALNSVWDFGDARERGQPWSGP</sequence>
<dbReference type="OrthoDB" id="10056939at2759"/>
<accession>A0A9P4MXQ2</accession>
<feature type="compositionally biased region" description="Low complexity" evidence="5">
    <location>
        <begin position="177"/>
        <end position="189"/>
    </location>
</feature>